<feature type="region of interest" description="Disordered" evidence="3">
    <location>
        <begin position="361"/>
        <end position="384"/>
    </location>
</feature>
<evidence type="ECO:0000256" key="1">
    <source>
        <dbReference type="ARBA" id="ARBA00023054"/>
    </source>
</evidence>
<keyword evidence="4" id="KW-1133">Transmembrane helix</keyword>
<keyword evidence="4" id="KW-0472">Membrane</keyword>
<dbReference type="InterPro" id="IPR003798">
    <property type="entry name" value="DNA_recombination_RmuC"/>
</dbReference>
<dbReference type="EMBL" id="UOED01000036">
    <property type="protein sequence ID" value="VAV88790.1"/>
    <property type="molecule type" value="Genomic_DNA"/>
</dbReference>
<organism evidence="5">
    <name type="scientific">hydrothermal vent metagenome</name>
    <dbReference type="NCBI Taxonomy" id="652676"/>
    <lineage>
        <taxon>unclassified sequences</taxon>
        <taxon>metagenomes</taxon>
        <taxon>ecological metagenomes</taxon>
    </lineage>
</organism>
<protein>
    <submittedName>
        <fullName evidence="5">DNA recombination protein RmuC</fullName>
    </submittedName>
</protein>
<gene>
    <name evidence="5" type="ORF">MNBD_ALPHA02-2291</name>
</gene>
<name>A0A3B0R6G3_9ZZZZ</name>
<reference evidence="5" key="1">
    <citation type="submission" date="2018-06" db="EMBL/GenBank/DDBJ databases">
        <authorList>
            <person name="Zhirakovskaya E."/>
        </authorList>
    </citation>
    <scope>NUCLEOTIDE SEQUENCE</scope>
</reference>
<keyword evidence="1" id="KW-0175">Coiled coil</keyword>
<keyword evidence="4" id="KW-0812">Transmembrane</keyword>
<dbReference type="AlphaFoldDB" id="A0A3B0R6G3"/>
<keyword evidence="2" id="KW-0233">DNA recombination</keyword>
<dbReference type="PANTHER" id="PTHR30563:SF0">
    <property type="entry name" value="DNA RECOMBINATION PROTEIN RMUC"/>
    <property type="match status" value="1"/>
</dbReference>
<evidence type="ECO:0000256" key="2">
    <source>
        <dbReference type="ARBA" id="ARBA00023172"/>
    </source>
</evidence>
<sequence>MIQANRQVGGIIIGIFTMDQTVMMFIAGAFLLVVILGFFLIRGQDSSRNSNARQHQMMQTMAALEGRLNQMSEQSARHAAEVNRTLSERLDKVSQRMGDSLEKSTKDTTDSLGELKTRLAVIDQAQKNITDLSGQMVKLQDILSNKQARGTFGETQMNDLVSQILPPSAYGFQVTMSNGKRADCLIKLPNPPGAIVVDAKFPLEGYHMLRRAEDEAQKKAAISRFKADMLKHVKDISEKYIINGETAESALMFLPSEAVYAELHTNFTDVVEKSFRAKVWIVSPTTLMATLNTVRAVLKDARMREQAGVIQKEVVTLIEDVARLDDRVGKLRTHFHLAEKDIGMIETSTRKITSRGERIEGLQMEESESPEAVLEPAKGPAHLD</sequence>
<evidence type="ECO:0000256" key="3">
    <source>
        <dbReference type="SAM" id="MobiDB-lite"/>
    </source>
</evidence>
<dbReference type="GO" id="GO:0006310">
    <property type="term" value="P:DNA recombination"/>
    <property type="evidence" value="ECO:0007669"/>
    <property type="project" value="UniProtKB-KW"/>
</dbReference>
<dbReference type="Pfam" id="PF02646">
    <property type="entry name" value="RmuC"/>
    <property type="match status" value="1"/>
</dbReference>
<proteinExistence type="predicted"/>
<dbReference type="PANTHER" id="PTHR30563">
    <property type="entry name" value="DNA RECOMBINATION PROTEIN RMUC"/>
    <property type="match status" value="1"/>
</dbReference>
<feature type="transmembrane region" description="Helical" evidence="4">
    <location>
        <begin position="21"/>
        <end position="41"/>
    </location>
</feature>
<accession>A0A3B0R6G3</accession>
<evidence type="ECO:0000256" key="4">
    <source>
        <dbReference type="SAM" id="Phobius"/>
    </source>
</evidence>
<evidence type="ECO:0000313" key="5">
    <source>
        <dbReference type="EMBL" id="VAV88790.1"/>
    </source>
</evidence>